<comment type="caution">
    <text evidence="11">The sequence shown here is derived from an EMBL/GenBank/DDBJ whole genome shotgun (WGS) entry which is preliminary data.</text>
</comment>
<comment type="function">
    <text evidence="9">This protein specifically catalyzes the removal of signal peptides from prolipoproteins.</text>
</comment>
<evidence type="ECO:0000256" key="3">
    <source>
        <dbReference type="ARBA" id="ARBA00022670"/>
    </source>
</evidence>
<keyword evidence="3 9" id="KW-0645">Protease</keyword>
<comment type="caution">
    <text evidence="9">Lacks conserved residue(s) required for the propagation of feature annotation.</text>
</comment>
<evidence type="ECO:0000256" key="10">
    <source>
        <dbReference type="RuleBase" id="RU004181"/>
    </source>
</evidence>
<keyword evidence="12" id="KW-1185">Reference proteome</keyword>
<feature type="active site" evidence="9">
    <location>
        <position position="130"/>
    </location>
</feature>
<evidence type="ECO:0000256" key="1">
    <source>
        <dbReference type="ARBA" id="ARBA00006139"/>
    </source>
</evidence>
<evidence type="ECO:0000256" key="7">
    <source>
        <dbReference type="ARBA" id="ARBA00022989"/>
    </source>
</evidence>
<dbReference type="Pfam" id="PF01252">
    <property type="entry name" value="Peptidase_A8"/>
    <property type="match status" value="1"/>
</dbReference>
<dbReference type="PANTHER" id="PTHR33695">
    <property type="entry name" value="LIPOPROTEIN SIGNAL PEPTIDASE"/>
    <property type="match status" value="1"/>
</dbReference>
<dbReference type="OrthoDB" id="4308908at2"/>
<protein>
    <recommendedName>
        <fullName evidence="9">Lipoprotein signal peptidase</fullName>
        <ecNumber evidence="9">3.4.23.36</ecNumber>
    </recommendedName>
    <alternativeName>
        <fullName evidence="9">Prolipoprotein signal peptidase</fullName>
    </alternativeName>
    <alternativeName>
        <fullName evidence="9">Signal peptidase II</fullName>
        <shortName evidence="9">SPase II</shortName>
    </alternativeName>
</protein>
<dbReference type="Proteomes" id="UP000321234">
    <property type="component" value="Unassembled WGS sequence"/>
</dbReference>
<dbReference type="PANTHER" id="PTHR33695:SF1">
    <property type="entry name" value="LIPOPROTEIN SIGNAL PEPTIDASE"/>
    <property type="match status" value="1"/>
</dbReference>
<dbReference type="InterPro" id="IPR001872">
    <property type="entry name" value="Peptidase_A8"/>
</dbReference>
<dbReference type="AlphaFoldDB" id="A0A5C8Z579"/>
<name>A0A5C8Z579_9ACTN</name>
<feature type="transmembrane region" description="Helical" evidence="9">
    <location>
        <begin position="65"/>
        <end position="93"/>
    </location>
</feature>
<comment type="subcellular location">
    <subcellularLocation>
        <location evidence="9">Cell membrane</location>
        <topology evidence="9">Multi-pass membrane protein</topology>
    </subcellularLocation>
</comment>
<keyword evidence="7 9" id="KW-1133">Transmembrane helix</keyword>
<comment type="catalytic activity">
    <reaction evidence="9">
        <text>Release of signal peptides from bacterial membrane prolipoproteins. Hydrolyzes -Xaa-Yaa-Zaa-|-(S,diacylglyceryl)Cys-, in which Xaa is hydrophobic (preferably Leu), and Yaa (Ala or Ser) and Zaa (Gly or Ala) have small, neutral side chains.</text>
        <dbReference type="EC" id="3.4.23.36"/>
    </reaction>
</comment>
<proteinExistence type="inferred from homology"/>
<keyword evidence="8 9" id="KW-0472">Membrane</keyword>
<dbReference type="NCBIfam" id="TIGR00077">
    <property type="entry name" value="lspA"/>
    <property type="match status" value="1"/>
</dbReference>
<dbReference type="PRINTS" id="PR00781">
    <property type="entry name" value="LIPOSIGPTASE"/>
</dbReference>
<sequence>MSVDTSAGGSARTSAAFLRRVVAGTIAASVVAVDLSAKAWAQSALQGRVVPLGPVDLRLAYNPGVAFSVGASAPAGIVLAVTALITVAVAVFAWRTAATPDRGRLGALALVLGGAVANVVDRGRDGVVTDYLHSGWFPTFNLADTAIVVGAGLLVLSSLRHGGASDGDDRGAQA</sequence>
<reference evidence="11 12" key="1">
    <citation type="submission" date="2019-07" db="EMBL/GenBank/DDBJ databases">
        <title>Quadrisphaera sp. strain DD2A genome sequencing and assembly.</title>
        <authorList>
            <person name="Kim I."/>
        </authorList>
    </citation>
    <scope>NUCLEOTIDE SEQUENCE [LARGE SCALE GENOMIC DNA]</scope>
    <source>
        <strain evidence="11 12">DD2A</strain>
    </source>
</reference>
<keyword evidence="2 9" id="KW-1003">Cell membrane</keyword>
<feature type="transmembrane region" description="Helical" evidence="9">
    <location>
        <begin position="105"/>
        <end position="123"/>
    </location>
</feature>
<evidence type="ECO:0000256" key="2">
    <source>
        <dbReference type="ARBA" id="ARBA00022475"/>
    </source>
</evidence>
<evidence type="ECO:0000256" key="4">
    <source>
        <dbReference type="ARBA" id="ARBA00022692"/>
    </source>
</evidence>
<dbReference type="UniPathway" id="UPA00665"/>
<dbReference type="GO" id="GO:0005886">
    <property type="term" value="C:plasma membrane"/>
    <property type="evidence" value="ECO:0007669"/>
    <property type="project" value="UniProtKB-SubCell"/>
</dbReference>
<keyword evidence="4 9" id="KW-0812">Transmembrane</keyword>
<dbReference type="GO" id="GO:0004190">
    <property type="term" value="F:aspartic-type endopeptidase activity"/>
    <property type="evidence" value="ECO:0007669"/>
    <property type="project" value="UniProtKB-UniRule"/>
</dbReference>
<keyword evidence="5 9" id="KW-0064">Aspartyl protease</keyword>
<evidence type="ECO:0000256" key="9">
    <source>
        <dbReference type="HAMAP-Rule" id="MF_00161"/>
    </source>
</evidence>
<feature type="active site" evidence="9">
    <location>
        <position position="144"/>
    </location>
</feature>
<comment type="pathway">
    <text evidence="9">Protein modification; lipoprotein biosynthesis (signal peptide cleavage).</text>
</comment>
<evidence type="ECO:0000313" key="11">
    <source>
        <dbReference type="EMBL" id="TXR52423.1"/>
    </source>
</evidence>
<dbReference type="HAMAP" id="MF_00161">
    <property type="entry name" value="LspA"/>
    <property type="match status" value="1"/>
</dbReference>
<gene>
    <name evidence="9 11" type="primary">lspA</name>
    <name evidence="11" type="ORF">FMM08_19705</name>
</gene>
<evidence type="ECO:0000256" key="5">
    <source>
        <dbReference type="ARBA" id="ARBA00022750"/>
    </source>
</evidence>
<feature type="transmembrane region" description="Helical" evidence="9">
    <location>
        <begin position="135"/>
        <end position="156"/>
    </location>
</feature>
<dbReference type="GO" id="GO:0006508">
    <property type="term" value="P:proteolysis"/>
    <property type="evidence" value="ECO:0007669"/>
    <property type="project" value="UniProtKB-KW"/>
</dbReference>
<dbReference type="RefSeq" id="WP_139713905.1">
    <property type="nucleotide sequence ID" value="NZ_VKAC01000014.1"/>
</dbReference>
<evidence type="ECO:0000256" key="8">
    <source>
        <dbReference type="ARBA" id="ARBA00023136"/>
    </source>
</evidence>
<keyword evidence="6 9" id="KW-0378">Hydrolase</keyword>
<evidence type="ECO:0000256" key="6">
    <source>
        <dbReference type="ARBA" id="ARBA00022801"/>
    </source>
</evidence>
<dbReference type="EC" id="3.4.23.36" evidence="9"/>
<organism evidence="11 12">
    <name type="scientific">Quadrisphaera setariae</name>
    <dbReference type="NCBI Taxonomy" id="2593304"/>
    <lineage>
        <taxon>Bacteria</taxon>
        <taxon>Bacillati</taxon>
        <taxon>Actinomycetota</taxon>
        <taxon>Actinomycetes</taxon>
        <taxon>Kineosporiales</taxon>
        <taxon>Kineosporiaceae</taxon>
        <taxon>Quadrisphaera</taxon>
    </lineage>
</organism>
<comment type="similarity">
    <text evidence="1 9 10">Belongs to the peptidase A8 family.</text>
</comment>
<dbReference type="EMBL" id="VKAC01000014">
    <property type="protein sequence ID" value="TXR52423.1"/>
    <property type="molecule type" value="Genomic_DNA"/>
</dbReference>
<evidence type="ECO:0000313" key="12">
    <source>
        <dbReference type="Proteomes" id="UP000321234"/>
    </source>
</evidence>
<accession>A0A5C8Z579</accession>